<dbReference type="InterPro" id="IPR009057">
    <property type="entry name" value="Homeodomain-like_sf"/>
</dbReference>
<dbReference type="PRINTS" id="PR00455">
    <property type="entry name" value="HTHTETR"/>
</dbReference>
<keyword evidence="5" id="KW-1185">Reference proteome</keyword>
<organism evidence="4 5">
    <name type="scientific">Actinomadura macrotermitis</name>
    <dbReference type="NCBI Taxonomy" id="2585200"/>
    <lineage>
        <taxon>Bacteria</taxon>
        <taxon>Bacillati</taxon>
        <taxon>Actinomycetota</taxon>
        <taxon>Actinomycetes</taxon>
        <taxon>Streptosporangiales</taxon>
        <taxon>Thermomonosporaceae</taxon>
        <taxon>Actinomadura</taxon>
    </lineage>
</organism>
<dbReference type="PANTHER" id="PTHR30055:SF160">
    <property type="entry name" value="TRANSCRIPTIONAL REGULATORY PROTEIN (PROBABLY ASNC-FAMILY)-RELATED"/>
    <property type="match status" value="1"/>
</dbReference>
<sequence length="222" mass="23342">MDGRHGTGNGDLGRLPSGRHRLSRDFVAGHQVSRILAAVIEVAGTAGYQGLTVDSIIAVAGVSRATFYVHFKNKEDAFGQAYDLLISQLMEKVLAAVRDLQDAPARLRAGLGAFLQFLADDPQAARTCIVEALAAGPAAAGARDAALAAFAQVIADDVRELYPHYPDPDLMGESIVGGIHQVAYSRIRRGAAAELPGLLQGLLSAFAVPDPQRWGPGAPPPK</sequence>
<evidence type="ECO:0000256" key="1">
    <source>
        <dbReference type="ARBA" id="ARBA00023125"/>
    </source>
</evidence>
<dbReference type="Proteomes" id="UP000487268">
    <property type="component" value="Unassembled WGS sequence"/>
</dbReference>
<accession>A0A7K0C2F8</accession>
<dbReference type="EMBL" id="WEGH01000003">
    <property type="protein sequence ID" value="MQY07014.1"/>
    <property type="molecule type" value="Genomic_DNA"/>
</dbReference>
<dbReference type="RefSeq" id="WP_153536595.1">
    <property type="nucleotide sequence ID" value="NZ_WEGH01000003.1"/>
</dbReference>
<dbReference type="GO" id="GO:0000976">
    <property type="term" value="F:transcription cis-regulatory region binding"/>
    <property type="evidence" value="ECO:0007669"/>
    <property type="project" value="TreeGrafter"/>
</dbReference>
<dbReference type="Gene3D" id="1.10.357.10">
    <property type="entry name" value="Tetracycline Repressor, domain 2"/>
    <property type="match status" value="1"/>
</dbReference>
<evidence type="ECO:0000313" key="5">
    <source>
        <dbReference type="Proteomes" id="UP000487268"/>
    </source>
</evidence>
<dbReference type="AlphaFoldDB" id="A0A7K0C2F8"/>
<reference evidence="4 5" key="1">
    <citation type="submission" date="2019-10" db="EMBL/GenBank/DDBJ databases">
        <title>Actinomadura rubteroloni sp. nov. and Actinomadura macrotermitis sp. nov., isolated from the gut of fungus growing-termite Macrotermes natalensis.</title>
        <authorList>
            <person name="Benndorf R."/>
            <person name="Martin K."/>
            <person name="Kuefner M."/>
            <person name="De Beer W."/>
            <person name="Kaster A.-K."/>
            <person name="Vollmers J."/>
            <person name="Poulsen M."/>
            <person name="Beemelmanns C."/>
        </authorList>
    </citation>
    <scope>NUCLEOTIDE SEQUENCE [LARGE SCALE GENOMIC DNA]</scope>
    <source>
        <strain evidence="4 5">RB68</strain>
    </source>
</reference>
<evidence type="ECO:0000256" key="2">
    <source>
        <dbReference type="PROSITE-ProRule" id="PRU00335"/>
    </source>
</evidence>
<keyword evidence="1 2" id="KW-0238">DNA-binding</keyword>
<evidence type="ECO:0000259" key="3">
    <source>
        <dbReference type="PROSITE" id="PS50977"/>
    </source>
</evidence>
<dbReference type="PANTHER" id="PTHR30055">
    <property type="entry name" value="HTH-TYPE TRANSCRIPTIONAL REGULATOR RUTR"/>
    <property type="match status" value="1"/>
</dbReference>
<dbReference type="SUPFAM" id="SSF46689">
    <property type="entry name" value="Homeodomain-like"/>
    <property type="match status" value="1"/>
</dbReference>
<dbReference type="InterPro" id="IPR050109">
    <property type="entry name" value="HTH-type_TetR-like_transc_reg"/>
</dbReference>
<feature type="DNA-binding region" description="H-T-H motif" evidence="2">
    <location>
        <begin position="52"/>
        <end position="71"/>
    </location>
</feature>
<dbReference type="InterPro" id="IPR001647">
    <property type="entry name" value="HTH_TetR"/>
</dbReference>
<protein>
    <recommendedName>
        <fullName evidence="3">HTH tetR-type domain-containing protein</fullName>
    </recommendedName>
</protein>
<feature type="domain" description="HTH tetR-type" evidence="3">
    <location>
        <begin position="29"/>
        <end position="89"/>
    </location>
</feature>
<dbReference type="Pfam" id="PF00440">
    <property type="entry name" value="TetR_N"/>
    <property type="match status" value="1"/>
</dbReference>
<dbReference type="PROSITE" id="PS50977">
    <property type="entry name" value="HTH_TETR_2"/>
    <property type="match status" value="1"/>
</dbReference>
<name>A0A7K0C2F8_9ACTN</name>
<evidence type="ECO:0000313" key="4">
    <source>
        <dbReference type="EMBL" id="MQY07014.1"/>
    </source>
</evidence>
<dbReference type="GO" id="GO:0003700">
    <property type="term" value="F:DNA-binding transcription factor activity"/>
    <property type="evidence" value="ECO:0007669"/>
    <property type="project" value="TreeGrafter"/>
</dbReference>
<comment type="caution">
    <text evidence="4">The sequence shown here is derived from an EMBL/GenBank/DDBJ whole genome shotgun (WGS) entry which is preliminary data.</text>
</comment>
<proteinExistence type="predicted"/>
<dbReference type="OrthoDB" id="5242485at2"/>
<gene>
    <name evidence="4" type="ORF">ACRB68_51110</name>
</gene>